<keyword evidence="5 8" id="KW-0863">Zinc-finger</keyword>
<evidence type="ECO:0000256" key="8">
    <source>
        <dbReference type="PROSITE-ProRule" id="PRU00175"/>
    </source>
</evidence>
<evidence type="ECO:0000256" key="7">
    <source>
        <dbReference type="ARBA" id="ARBA00022833"/>
    </source>
</evidence>
<evidence type="ECO:0000256" key="2">
    <source>
        <dbReference type="ARBA" id="ARBA00012483"/>
    </source>
</evidence>
<evidence type="ECO:0000259" key="10">
    <source>
        <dbReference type="PROSITE" id="PS50089"/>
    </source>
</evidence>
<dbReference type="GO" id="GO:0005737">
    <property type="term" value="C:cytoplasm"/>
    <property type="evidence" value="ECO:0007669"/>
    <property type="project" value="TreeGrafter"/>
</dbReference>
<evidence type="ECO:0000256" key="1">
    <source>
        <dbReference type="ARBA" id="ARBA00000900"/>
    </source>
</evidence>
<keyword evidence="12" id="KW-1185">Reference proteome</keyword>
<evidence type="ECO:0000256" key="3">
    <source>
        <dbReference type="ARBA" id="ARBA00022679"/>
    </source>
</evidence>
<dbReference type="PANTHER" id="PTHR15710">
    <property type="entry name" value="E3 UBIQUITIN-PROTEIN LIGASE PRAJA"/>
    <property type="match status" value="1"/>
</dbReference>
<evidence type="ECO:0000313" key="11">
    <source>
        <dbReference type="EMBL" id="RDX91763.1"/>
    </source>
</evidence>
<dbReference type="InterPro" id="IPR001841">
    <property type="entry name" value="Znf_RING"/>
</dbReference>
<dbReference type="EMBL" id="QJKJ01005041">
    <property type="protein sequence ID" value="RDX91763.1"/>
    <property type="molecule type" value="Genomic_DNA"/>
</dbReference>
<name>A0A371GN36_MUCPR</name>
<reference evidence="11" key="1">
    <citation type="submission" date="2018-05" db="EMBL/GenBank/DDBJ databases">
        <title>Draft genome of Mucuna pruriens seed.</title>
        <authorList>
            <person name="Nnadi N.E."/>
            <person name="Vos R."/>
            <person name="Hasami M.H."/>
            <person name="Devisetty U.K."/>
            <person name="Aguiy J.C."/>
        </authorList>
    </citation>
    <scope>NUCLEOTIDE SEQUENCE [LARGE SCALE GENOMIC DNA]</scope>
    <source>
        <strain evidence="11">JCA_2017</strain>
    </source>
</reference>
<dbReference type="PROSITE" id="PS50089">
    <property type="entry name" value="ZF_RING_2"/>
    <property type="match status" value="1"/>
</dbReference>
<dbReference type="PANTHER" id="PTHR15710:SF108">
    <property type="entry name" value="OS03G0286100 PROTEIN"/>
    <property type="match status" value="1"/>
</dbReference>
<dbReference type="Pfam" id="PF13639">
    <property type="entry name" value="zf-RING_2"/>
    <property type="match status" value="1"/>
</dbReference>
<dbReference type="GO" id="GO:0008270">
    <property type="term" value="F:zinc ion binding"/>
    <property type="evidence" value="ECO:0007669"/>
    <property type="project" value="UniProtKB-KW"/>
</dbReference>
<dbReference type="AlphaFoldDB" id="A0A371GN36"/>
<evidence type="ECO:0000256" key="5">
    <source>
        <dbReference type="ARBA" id="ARBA00022771"/>
    </source>
</evidence>
<dbReference type="InterPro" id="IPR013083">
    <property type="entry name" value="Znf_RING/FYVE/PHD"/>
</dbReference>
<sequence>MSHHRSSNPFASSSTHSDSDSDSVSCFVTDLFETRSRLCSCEDTNINPFSGVVCDLHRTEQVLGLGLGFGVEIEPPNNGNSAERVFNFAVGDGSRGLRVVGFGSDSDSSSEEGGDRVGGGFDDFDVRLCWDSLCLEDQRTLNEGFEWEEVEERVNEREDLGLVVDEVEIDGGDDDGNSVGSGFTNAVEEEEEDAGEEALRYLEWEILLAVNNSERNVSNSGLEHEGNAGGADLLTIQDGYVYTAEYDALFGQFLENESALKGSPPAAKSVVESLPLVELSKEELLGKNVACAICKDEILVEEKVRRLPCSHCYHGDCILPWLSIRNTCPVCRFELPTDDPDYEQRKRPSKLQERAKLQKITAGAGTVGVGHLATHYPTIAFLGSATLHSQLFGINHYEHGYQPWKAAWSSQLQNCFSERTDSRMTTI</sequence>
<comment type="catalytic activity">
    <reaction evidence="1">
        <text>S-ubiquitinyl-[E2 ubiquitin-conjugating enzyme]-L-cysteine + [acceptor protein]-L-lysine = [E2 ubiquitin-conjugating enzyme]-L-cysteine + N(6)-ubiquitinyl-[acceptor protein]-L-lysine.</text>
        <dbReference type="EC" id="2.3.2.27"/>
    </reaction>
</comment>
<proteinExistence type="predicted"/>
<evidence type="ECO:0000256" key="4">
    <source>
        <dbReference type="ARBA" id="ARBA00022723"/>
    </source>
</evidence>
<dbReference type="EC" id="2.3.2.27" evidence="2"/>
<dbReference type="FunFam" id="3.30.40.10:FF:000022">
    <property type="entry name" value="E3 ubiquitin-protein ligase RING1-like"/>
    <property type="match status" value="1"/>
</dbReference>
<feature type="domain" description="RING-type" evidence="10">
    <location>
        <begin position="291"/>
        <end position="332"/>
    </location>
</feature>
<dbReference type="Gene3D" id="3.30.40.10">
    <property type="entry name" value="Zinc/RING finger domain, C3HC4 (zinc finger)"/>
    <property type="match status" value="1"/>
</dbReference>
<keyword evidence="4" id="KW-0479">Metal-binding</keyword>
<feature type="non-terminal residue" evidence="11">
    <location>
        <position position="1"/>
    </location>
</feature>
<accession>A0A371GN36</accession>
<keyword evidence="3" id="KW-0808">Transferase</keyword>
<organism evidence="11 12">
    <name type="scientific">Mucuna pruriens</name>
    <name type="common">Velvet bean</name>
    <name type="synonym">Dolichos pruriens</name>
    <dbReference type="NCBI Taxonomy" id="157652"/>
    <lineage>
        <taxon>Eukaryota</taxon>
        <taxon>Viridiplantae</taxon>
        <taxon>Streptophyta</taxon>
        <taxon>Embryophyta</taxon>
        <taxon>Tracheophyta</taxon>
        <taxon>Spermatophyta</taxon>
        <taxon>Magnoliopsida</taxon>
        <taxon>eudicotyledons</taxon>
        <taxon>Gunneridae</taxon>
        <taxon>Pentapetalae</taxon>
        <taxon>rosids</taxon>
        <taxon>fabids</taxon>
        <taxon>Fabales</taxon>
        <taxon>Fabaceae</taxon>
        <taxon>Papilionoideae</taxon>
        <taxon>50 kb inversion clade</taxon>
        <taxon>NPAAA clade</taxon>
        <taxon>indigoferoid/millettioid clade</taxon>
        <taxon>Phaseoleae</taxon>
        <taxon>Mucuna</taxon>
    </lineage>
</organism>
<dbReference type="OrthoDB" id="8062037at2759"/>
<dbReference type="SUPFAM" id="SSF57850">
    <property type="entry name" value="RING/U-box"/>
    <property type="match status" value="1"/>
</dbReference>
<dbReference type="Proteomes" id="UP000257109">
    <property type="component" value="Unassembled WGS sequence"/>
</dbReference>
<gene>
    <name evidence="11" type="ORF">CR513_26207</name>
</gene>
<keyword evidence="7" id="KW-0862">Zinc</keyword>
<dbReference type="GO" id="GO:0016567">
    <property type="term" value="P:protein ubiquitination"/>
    <property type="evidence" value="ECO:0007669"/>
    <property type="project" value="TreeGrafter"/>
</dbReference>
<dbReference type="STRING" id="157652.A0A371GN36"/>
<feature type="region of interest" description="Disordered" evidence="9">
    <location>
        <begin position="1"/>
        <end position="23"/>
    </location>
</feature>
<evidence type="ECO:0000313" key="12">
    <source>
        <dbReference type="Proteomes" id="UP000257109"/>
    </source>
</evidence>
<evidence type="ECO:0000256" key="9">
    <source>
        <dbReference type="SAM" id="MobiDB-lite"/>
    </source>
</evidence>
<protein>
    <recommendedName>
        <fullName evidence="2">RING-type E3 ubiquitin transferase</fullName>
        <ecNumber evidence="2">2.3.2.27</ecNumber>
    </recommendedName>
</protein>
<comment type="caution">
    <text evidence="11">The sequence shown here is derived from an EMBL/GenBank/DDBJ whole genome shotgun (WGS) entry which is preliminary data.</text>
</comment>
<dbReference type="GO" id="GO:0061630">
    <property type="term" value="F:ubiquitin protein ligase activity"/>
    <property type="evidence" value="ECO:0007669"/>
    <property type="project" value="UniProtKB-EC"/>
</dbReference>
<keyword evidence="6" id="KW-0833">Ubl conjugation pathway</keyword>
<evidence type="ECO:0000256" key="6">
    <source>
        <dbReference type="ARBA" id="ARBA00022786"/>
    </source>
</evidence>
<dbReference type="SMART" id="SM00184">
    <property type="entry name" value="RING"/>
    <property type="match status" value="1"/>
</dbReference>